<protein>
    <submittedName>
        <fullName evidence="2">NAD(P)-binding protein</fullName>
    </submittedName>
</protein>
<evidence type="ECO:0000313" key="3">
    <source>
        <dbReference type="Proteomes" id="UP000292082"/>
    </source>
</evidence>
<dbReference type="EMBL" id="ML145116">
    <property type="protein sequence ID" value="TBU59218.1"/>
    <property type="molecule type" value="Genomic_DNA"/>
</dbReference>
<sequence>MGHRQGLVAVFDEDKVVRGGACVEMPPFILIAPATRGLSLALARHYLRTTSLPVFATYRPSPPATDRPRIADSVRAHILHPLPSVDPARLHLLPLDLASEDSVAAAADALARALAQLSGSSAEPSFLRVAVFLAGVLHPERQPADLVLDDVLATFRLNVVSHLLAIKHFSRFLPPAARALQTSTSTSAPAGAAEQQRPLVAKWAHVSARVGSISDNRLGGWYSYRASKAALNQVVRTFDLHLQARRLPAVAVGLHPGTVKTDLSRDFWKGVSPEKLFAPEYAAARLAEVVEGLREDQRGRIWDWKGEEVKP</sequence>
<dbReference type="InterPro" id="IPR036291">
    <property type="entry name" value="NAD(P)-bd_dom_sf"/>
</dbReference>
<dbReference type="Proteomes" id="UP000292082">
    <property type="component" value="Unassembled WGS sequence"/>
</dbReference>
<keyword evidence="3" id="KW-1185">Reference proteome</keyword>
<comment type="similarity">
    <text evidence="1">Belongs to the short-chain dehydrogenases/reductases (SDR) family.</text>
</comment>
<proteinExistence type="inferred from homology"/>
<dbReference type="GO" id="GO:0016491">
    <property type="term" value="F:oxidoreductase activity"/>
    <property type="evidence" value="ECO:0007669"/>
    <property type="project" value="TreeGrafter"/>
</dbReference>
<dbReference type="PANTHER" id="PTHR43544:SF12">
    <property type="entry name" value="NAD(P)-BINDING ROSSMANN-FOLD SUPERFAMILY PROTEIN"/>
    <property type="match status" value="1"/>
</dbReference>
<evidence type="ECO:0000256" key="1">
    <source>
        <dbReference type="ARBA" id="ARBA00006484"/>
    </source>
</evidence>
<accession>A0A4V2K8A7</accession>
<dbReference type="InterPro" id="IPR051468">
    <property type="entry name" value="Fungal_SecMetab_SDRs"/>
</dbReference>
<evidence type="ECO:0000313" key="2">
    <source>
        <dbReference type="EMBL" id="TBU59218.1"/>
    </source>
</evidence>
<dbReference type="Gene3D" id="3.40.50.720">
    <property type="entry name" value="NAD(P)-binding Rossmann-like Domain"/>
    <property type="match status" value="1"/>
</dbReference>
<dbReference type="AlphaFoldDB" id="A0A4V2K8A7"/>
<dbReference type="PANTHER" id="PTHR43544">
    <property type="entry name" value="SHORT-CHAIN DEHYDROGENASE/REDUCTASE"/>
    <property type="match status" value="1"/>
</dbReference>
<organism evidence="2 3">
    <name type="scientific">Dichomitus squalens</name>
    <dbReference type="NCBI Taxonomy" id="114155"/>
    <lineage>
        <taxon>Eukaryota</taxon>
        <taxon>Fungi</taxon>
        <taxon>Dikarya</taxon>
        <taxon>Basidiomycota</taxon>
        <taxon>Agaricomycotina</taxon>
        <taxon>Agaricomycetes</taxon>
        <taxon>Polyporales</taxon>
        <taxon>Polyporaceae</taxon>
        <taxon>Dichomitus</taxon>
    </lineage>
</organism>
<reference evidence="2 3" key="1">
    <citation type="submission" date="2019-01" db="EMBL/GenBank/DDBJ databases">
        <title>Draft genome sequences of three monokaryotic isolates of the white-rot basidiomycete fungus Dichomitus squalens.</title>
        <authorList>
            <consortium name="DOE Joint Genome Institute"/>
            <person name="Lopez S.C."/>
            <person name="Andreopoulos B."/>
            <person name="Pangilinan J."/>
            <person name="Lipzen A."/>
            <person name="Riley R."/>
            <person name="Ahrendt S."/>
            <person name="Ng V."/>
            <person name="Barry K."/>
            <person name="Daum C."/>
            <person name="Grigoriev I.V."/>
            <person name="Hilden K.S."/>
            <person name="Makela M.R."/>
            <person name="de Vries R.P."/>
        </authorList>
    </citation>
    <scope>NUCLEOTIDE SEQUENCE [LARGE SCALE GENOMIC DNA]</scope>
    <source>
        <strain evidence="2 3">CBS 464.89</strain>
    </source>
</reference>
<dbReference type="GO" id="GO:0005737">
    <property type="term" value="C:cytoplasm"/>
    <property type="evidence" value="ECO:0007669"/>
    <property type="project" value="TreeGrafter"/>
</dbReference>
<dbReference type="SUPFAM" id="SSF51735">
    <property type="entry name" value="NAD(P)-binding Rossmann-fold domains"/>
    <property type="match status" value="1"/>
</dbReference>
<gene>
    <name evidence="2" type="ORF">BD310DRAFT_976768</name>
</gene>
<name>A0A4V2K8A7_9APHY</name>